<evidence type="ECO:0000313" key="2">
    <source>
        <dbReference type="Proteomes" id="UP000438429"/>
    </source>
</evidence>
<sequence length="104" mass="12346">MLLMSVSRVNRLKRTLEFKTLNRMEPIVLICGCRFSRNFETVSEDSPNRYVYSVQCSHGILYQPWKLTNHPRRNDTEWTNTLYSAEKVGVNMTEEYDFDLSFNI</sequence>
<dbReference type="AlphaFoldDB" id="A0A6A4SHJ1"/>
<dbReference type="Proteomes" id="UP000438429">
    <property type="component" value="Unassembled WGS sequence"/>
</dbReference>
<dbReference type="EMBL" id="VEVO01000014">
    <property type="protein sequence ID" value="KAF0031678.1"/>
    <property type="molecule type" value="Genomic_DNA"/>
</dbReference>
<comment type="caution">
    <text evidence="1">The sequence shown here is derived from an EMBL/GenBank/DDBJ whole genome shotgun (WGS) entry which is preliminary data.</text>
</comment>
<evidence type="ECO:0000313" key="1">
    <source>
        <dbReference type="EMBL" id="KAF0031678.1"/>
    </source>
</evidence>
<reference evidence="1 2" key="1">
    <citation type="submission" date="2019-06" db="EMBL/GenBank/DDBJ databases">
        <title>Draft genomes of female and male turbot (Scophthalmus maximus).</title>
        <authorList>
            <person name="Xu H."/>
            <person name="Xu X.-W."/>
            <person name="Shao C."/>
            <person name="Chen S."/>
        </authorList>
    </citation>
    <scope>NUCLEOTIDE SEQUENCE [LARGE SCALE GENOMIC DNA]</scope>
    <source>
        <strain evidence="1">Ysfricsl-2016a</strain>
        <tissue evidence="1">Blood</tissue>
    </source>
</reference>
<accession>A0A6A4SHJ1</accession>
<organism evidence="1 2">
    <name type="scientific">Scophthalmus maximus</name>
    <name type="common">Turbot</name>
    <name type="synonym">Psetta maxima</name>
    <dbReference type="NCBI Taxonomy" id="52904"/>
    <lineage>
        <taxon>Eukaryota</taxon>
        <taxon>Metazoa</taxon>
        <taxon>Chordata</taxon>
        <taxon>Craniata</taxon>
        <taxon>Vertebrata</taxon>
        <taxon>Euteleostomi</taxon>
        <taxon>Actinopterygii</taxon>
        <taxon>Neopterygii</taxon>
        <taxon>Teleostei</taxon>
        <taxon>Neoteleostei</taxon>
        <taxon>Acanthomorphata</taxon>
        <taxon>Carangaria</taxon>
        <taxon>Pleuronectiformes</taxon>
        <taxon>Pleuronectoidei</taxon>
        <taxon>Scophthalmidae</taxon>
        <taxon>Scophthalmus</taxon>
    </lineage>
</organism>
<gene>
    <name evidence="1" type="ORF">F2P81_016233</name>
</gene>
<proteinExistence type="predicted"/>
<name>A0A6A4SHJ1_SCOMX</name>
<protein>
    <submittedName>
        <fullName evidence="1">Uncharacterized protein</fullName>
    </submittedName>
</protein>